<dbReference type="EMBL" id="BPQB01000072">
    <property type="protein sequence ID" value="GJE97485.1"/>
    <property type="molecule type" value="Genomic_DNA"/>
</dbReference>
<sequence>MTSYPDYHNLRDSLVTNASEQKDYDPFRPGYPRFRLLERWGMTSSASSSQPKPAESEKAQPQSKASVAPKDNGASVGSAATSSTREAPSRSSRRPPDNSLCDRISNTRPAGITYVYVSPENAPPPPELPTGRRSWVSFDSDLWSPTEPPAERGRSSSPFGDAFREPAASHPPTARRETARATSGTTSHLAPSQPSAPPAYLAQRTHTARAASQTSASTSASASASVATTDRFSSTGAHVYAYAEPRAGANPFWCIAYISGVALAADGVALIEEYTLLRLRAPGTEGCNREVRRADEPFVVGGRTFSLATLKRKGLGWLAARQLARLRVIADGLAQRLGGEESYQQWVYDLYCDACEEGLFVFDENTERRMMRGPVR</sequence>
<feature type="compositionally biased region" description="Polar residues" evidence="1">
    <location>
        <begin position="42"/>
        <end position="51"/>
    </location>
</feature>
<feature type="compositionally biased region" description="Polar residues" evidence="1">
    <location>
        <begin position="180"/>
        <end position="193"/>
    </location>
</feature>
<proteinExistence type="predicted"/>
<organism evidence="2 3">
    <name type="scientific">Phanerochaete sordida</name>
    <dbReference type="NCBI Taxonomy" id="48140"/>
    <lineage>
        <taxon>Eukaryota</taxon>
        <taxon>Fungi</taxon>
        <taxon>Dikarya</taxon>
        <taxon>Basidiomycota</taxon>
        <taxon>Agaricomycotina</taxon>
        <taxon>Agaricomycetes</taxon>
        <taxon>Polyporales</taxon>
        <taxon>Phanerochaetaceae</taxon>
        <taxon>Phanerochaete</taxon>
    </lineage>
</organism>
<gene>
    <name evidence="2" type="ORF">PsYK624_137060</name>
</gene>
<feature type="region of interest" description="Disordered" evidence="1">
    <location>
        <begin position="139"/>
        <end position="227"/>
    </location>
</feature>
<name>A0A9P3GQ35_9APHY</name>
<dbReference type="AlphaFoldDB" id="A0A9P3GQ35"/>
<protein>
    <submittedName>
        <fullName evidence="2">Uncharacterized protein</fullName>
    </submittedName>
</protein>
<comment type="caution">
    <text evidence="2">The sequence shown here is derived from an EMBL/GenBank/DDBJ whole genome shotgun (WGS) entry which is preliminary data.</text>
</comment>
<dbReference type="Proteomes" id="UP000703269">
    <property type="component" value="Unassembled WGS sequence"/>
</dbReference>
<feature type="region of interest" description="Disordered" evidence="1">
    <location>
        <begin position="42"/>
        <end position="106"/>
    </location>
</feature>
<evidence type="ECO:0000313" key="2">
    <source>
        <dbReference type="EMBL" id="GJE97485.1"/>
    </source>
</evidence>
<keyword evidence="3" id="KW-1185">Reference proteome</keyword>
<dbReference type="OrthoDB" id="10657489at2759"/>
<feature type="compositionally biased region" description="Low complexity" evidence="1">
    <location>
        <begin position="202"/>
        <end position="227"/>
    </location>
</feature>
<evidence type="ECO:0000313" key="3">
    <source>
        <dbReference type="Proteomes" id="UP000703269"/>
    </source>
</evidence>
<evidence type="ECO:0000256" key="1">
    <source>
        <dbReference type="SAM" id="MobiDB-lite"/>
    </source>
</evidence>
<feature type="compositionally biased region" description="Low complexity" evidence="1">
    <location>
        <begin position="73"/>
        <end position="90"/>
    </location>
</feature>
<reference evidence="2 3" key="1">
    <citation type="submission" date="2021-08" db="EMBL/GenBank/DDBJ databases">
        <title>Draft Genome Sequence of Phanerochaete sordida strain YK-624.</title>
        <authorList>
            <person name="Mori T."/>
            <person name="Dohra H."/>
            <person name="Suzuki T."/>
            <person name="Kawagishi H."/>
            <person name="Hirai H."/>
        </authorList>
    </citation>
    <scope>NUCLEOTIDE SEQUENCE [LARGE SCALE GENOMIC DNA]</scope>
    <source>
        <strain evidence="2 3">YK-624</strain>
    </source>
</reference>
<accession>A0A9P3GQ35</accession>